<name>A0ABU2LEK3_9ACTN</name>
<keyword evidence="2" id="KW-1185">Reference proteome</keyword>
<dbReference type="RefSeq" id="WP_311632649.1">
    <property type="nucleotide sequence ID" value="NZ_JAVREN010000043.1"/>
</dbReference>
<comment type="caution">
    <text evidence="1">The sequence shown here is derived from an EMBL/GenBank/DDBJ whole genome shotgun (WGS) entry which is preliminary data.</text>
</comment>
<evidence type="ECO:0000313" key="2">
    <source>
        <dbReference type="Proteomes" id="UP001183388"/>
    </source>
</evidence>
<dbReference type="EMBL" id="JAVREN010000043">
    <property type="protein sequence ID" value="MDT0309688.1"/>
    <property type="molecule type" value="Genomic_DNA"/>
</dbReference>
<dbReference type="Proteomes" id="UP001183388">
    <property type="component" value="Unassembled WGS sequence"/>
</dbReference>
<accession>A0ABU2LEK3</accession>
<organism evidence="1 2">
    <name type="scientific">Streptomyces boetiae</name>
    <dbReference type="NCBI Taxonomy" id="3075541"/>
    <lineage>
        <taxon>Bacteria</taxon>
        <taxon>Bacillati</taxon>
        <taxon>Actinomycetota</taxon>
        <taxon>Actinomycetes</taxon>
        <taxon>Kitasatosporales</taxon>
        <taxon>Streptomycetaceae</taxon>
        <taxon>Streptomyces</taxon>
    </lineage>
</organism>
<evidence type="ECO:0000313" key="1">
    <source>
        <dbReference type="EMBL" id="MDT0309688.1"/>
    </source>
</evidence>
<sequence length="92" mass="10365">MPIPHYQPNTGDDDWFPSLVIPAGGTHSVELGEFEDERLIPRFVFESTPGEPSSITHTETRRVMPDGMIWLQLDFQNSGPVATTVRVREVVE</sequence>
<reference evidence="2" key="1">
    <citation type="submission" date="2023-07" db="EMBL/GenBank/DDBJ databases">
        <title>30 novel species of actinomycetes from the DSMZ collection.</title>
        <authorList>
            <person name="Nouioui I."/>
        </authorList>
    </citation>
    <scope>NUCLEOTIDE SEQUENCE [LARGE SCALE GENOMIC DNA]</scope>
    <source>
        <strain evidence="2">DSM 44917</strain>
    </source>
</reference>
<proteinExistence type="predicted"/>
<gene>
    <name evidence="1" type="ORF">RM780_22405</name>
</gene>
<protein>
    <submittedName>
        <fullName evidence="1">Uncharacterized protein</fullName>
    </submittedName>
</protein>